<evidence type="ECO:0000313" key="1">
    <source>
        <dbReference type="EMBL" id="VAW52456.1"/>
    </source>
</evidence>
<proteinExistence type="predicted"/>
<reference evidence="1" key="1">
    <citation type="submission" date="2018-06" db="EMBL/GenBank/DDBJ databases">
        <authorList>
            <person name="Zhirakovskaya E."/>
        </authorList>
    </citation>
    <scope>NUCLEOTIDE SEQUENCE</scope>
</reference>
<sequence length="60" mass="7090">MKYSNVSKEQWVTMFRDIGLDDATMVKWHQTFENRNPEGHQEFLKWLGVSSSEIAEIRST</sequence>
<organism evidence="1">
    <name type="scientific">hydrothermal vent metagenome</name>
    <dbReference type="NCBI Taxonomy" id="652676"/>
    <lineage>
        <taxon>unclassified sequences</taxon>
        <taxon>metagenomes</taxon>
        <taxon>ecological metagenomes</taxon>
    </lineage>
</organism>
<accession>A0A3B0X6S8</accession>
<gene>
    <name evidence="1" type="ORF">MNBD_GAMMA05-1076</name>
</gene>
<name>A0A3B0X6S8_9ZZZZ</name>
<protein>
    <submittedName>
        <fullName evidence="1">Uncharacterized protein</fullName>
    </submittedName>
</protein>
<dbReference type="EMBL" id="UOFE01000028">
    <property type="protein sequence ID" value="VAW52456.1"/>
    <property type="molecule type" value="Genomic_DNA"/>
</dbReference>
<dbReference type="AlphaFoldDB" id="A0A3B0X6S8"/>